<dbReference type="GO" id="GO:0030246">
    <property type="term" value="F:carbohydrate binding"/>
    <property type="evidence" value="ECO:0007669"/>
    <property type="project" value="InterPro"/>
</dbReference>
<dbReference type="RefSeq" id="WP_013498293.1">
    <property type="nucleotide sequence ID" value="NC_014833.1"/>
</dbReference>
<feature type="chain" id="PRO_5003213066" description="Cadherin-like beta-sandwich-like domain-containing protein" evidence="3">
    <location>
        <begin position="23"/>
        <end position="333"/>
    </location>
</feature>
<dbReference type="AlphaFoldDB" id="E6UHS9"/>
<evidence type="ECO:0000313" key="6">
    <source>
        <dbReference type="Proteomes" id="UP000006919"/>
    </source>
</evidence>
<dbReference type="EMBL" id="CP002403">
    <property type="protein sequence ID" value="ADU22128.1"/>
    <property type="molecule type" value="Genomic_DNA"/>
</dbReference>
<accession>E6UHS9</accession>
<evidence type="ECO:0000256" key="1">
    <source>
        <dbReference type="SAM" id="MobiDB-lite"/>
    </source>
</evidence>
<evidence type="ECO:0000256" key="2">
    <source>
        <dbReference type="SAM" id="Phobius"/>
    </source>
</evidence>
<reference evidence="5 6" key="1">
    <citation type="journal article" date="2011" name="J. Bacteriol.">
        <title>Complete genome of the cellulolytic ruminal bacterium Ruminococcus albus 7.</title>
        <authorList>
            <person name="Suen G."/>
            <person name="Stevenson D.M."/>
            <person name="Bruce D.C."/>
            <person name="Chertkov O."/>
            <person name="Copeland A."/>
            <person name="Cheng J.F."/>
            <person name="Detter C."/>
            <person name="Detter J.C."/>
            <person name="Goodwin L.A."/>
            <person name="Han C.S."/>
            <person name="Hauser L.J."/>
            <person name="Ivanova N.N."/>
            <person name="Kyrpides N.C."/>
            <person name="Land M.L."/>
            <person name="Lapidus A."/>
            <person name="Lucas S."/>
            <person name="Ovchinnikova G."/>
            <person name="Pitluck S."/>
            <person name="Tapia R."/>
            <person name="Woyke T."/>
            <person name="Boyum J."/>
            <person name="Mead D."/>
            <person name="Weimer P.J."/>
        </authorList>
    </citation>
    <scope>NUCLEOTIDE SEQUENCE [LARGE SCALE GENOMIC DNA]</scope>
    <source>
        <strain evidence="6">ATCC 27210 / DSM 20455 / JCM 14654 / NCDO 2250 / 7</strain>
    </source>
</reference>
<keyword evidence="2" id="KW-1133">Transmembrane helix</keyword>
<feature type="domain" description="Cadherin-like beta-sandwich-like" evidence="4">
    <location>
        <begin position="194"/>
        <end position="273"/>
    </location>
</feature>
<protein>
    <recommendedName>
        <fullName evidence="4">Cadherin-like beta-sandwich-like domain-containing protein</fullName>
    </recommendedName>
</protein>
<evidence type="ECO:0000313" key="5">
    <source>
        <dbReference type="EMBL" id="ADU22128.1"/>
    </source>
</evidence>
<dbReference type="KEGG" id="ral:Rumal_1628"/>
<feature type="compositionally biased region" description="Acidic residues" evidence="1">
    <location>
        <begin position="139"/>
        <end position="149"/>
    </location>
</feature>
<dbReference type="InterPro" id="IPR008965">
    <property type="entry name" value="CBM2/CBM3_carb-bd_dom_sf"/>
</dbReference>
<evidence type="ECO:0000256" key="3">
    <source>
        <dbReference type="SAM" id="SignalP"/>
    </source>
</evidence>
<dbReference type="SUPFAM" id="SSF49384">
    <property type="entry name" value="Carbohydrate-binding domain"/>
    <property type="match status" value="1"/>
</dbReference>
<dbReference type="Gene3D" id="2.60.40.680">
    <property type="match status" value="1"/>
</dbReference>
<organism evidence="5 6">
    <name type="scientific">Ruminococcus albus (strain ATCC 27210 / DSM 20455 / JCM 14654 / NCDO 2250 / 7)</name>
    <dbReference type="NCBI Taxonomy" id="697329"/>
    <lineage>
        <taxon>Bacteria</taxon>
        <taxon>Bacillati</taxon>
        <taxon>Bacillota</taxon>
        <taxon>Clostridia</taxon>
        <taxon>Eubacteriales</taxon>
        <taxon>Oscillospiraceae</taxon>
        <taxon>Ruminococcus</taxon>
    </lineage>
</organism>
<feature type="signal peptide" evidence="3">
    <location>
        <begin position="1"/>
        <end position="22"/>
    </location>
</feature>
<dbReference type="CDD" id="cd08547">
    <property type="entry name" value="Type_II_cohesin"/>
    <property type="match status" value="1"/>
</dbReference>
<keyword evidence="2" id="KW-0472">Membrane</keyword>
<dbReference type="InterPro" id="IPR025883">
    <property type="entry name" value="Cadherin-like_domain"/>
</dbReference>
<feature type="transmembrane region" description="Helical" evidence="2">
    <location>
        <begin position="301"/>
        <end position="323"/>
    </location>
</feature>
<proteinExistence type="predicted"/>
<keyword evidence="2" id="KW-0812">Transmembrane</keyword>
<dbReference type="HOGENOM" id="CLU_833895_0_0_9"/>
<gene>
    <name evidence="5" type="ordered locus">Rumal_1628</name>
</gene>
<evidence type="ECO:0000259" key="4">
    <source>
        <dbReference type="Pfam" id="PF12733"/>
    </source>
</evidence>
<dbReference type="OrthoDB" id="1827802at2"/>
<name>E6UHS9_RUMA7</name>
<dbReference type="STRING" id="697329.Rumal_1628"/>
<sequence precursor="true">MKIRSFIIALAAASMIPLTAHADTTDTLTVNGSPSVGDTFTVTIRIDSDRNIGYLNSSLEYDENVIEFVDGDAIGGGGLITVYSVPDEDNSFINCVLTFSAVGEGDCNISLTNGYVFSNDGDVLEQPDSSTSVHVDASGEADDSSEEPQQDISRETDDTSSAPVVTEAPSDDSDIQQTSETPSTAAPVVQGYLISLSCSAGALSPDFSYDVFEYTVNADSSCESAELSATAAAFSDTVSFNGGSKLEYGENILTATVTAEDGTENVYTVKVIRAEGNNNASNTGKNNAENKKNTEDKYKKFLNPALAIILVTLIVALFIVLNWTMKIGKRKKK</sequence>
<dbReference type="eggNOG" id="ENOG5032YX3">
    <property type="taxonomic scope" value="Bacteria"/>
</dbReference>
<dbReference type="Proteomes" id="UP000006919">
    <property type="component" value="Chromosome"/>
</dbReference>
<dbReference type="Pfam" id="PF12733">
    <property type="entry name" value="Cadherin-like"/>
    <property type="match status" value="1"/>
</dbReference>
<keyword evidence="3" id="KW-0732">Signal</keyword>
<feature type="region of interest" description="Disordered" evidence="1">
    <location>
        <begin position="122"/>
        <end position="183"/>
    </location>
</feature>